<evidence type="ECO:0000259" key="2">
    <source>
        <dbReference type="Pfam" id="PF11268"/>
    </source>
</evidence>
<evidence type="ECO:0000313" key="3">
    <source>
        <dbReference type="EMBL" id="ROR91358.1"/>
    </source>
</evidence>
<feature type="domain" description="DUF3071" evidence="2">
    <location>
        <begin position="2"/>
        <end position="117"/>
    </location>
</feature>
<feature type="compositionally biased region" description="Low complexity" evidence="1">
    <location>
        <begin position="256"/>
        <end position="267"/>
    </location>
</feature>
<name>A0A3N2CVA6_9ACTN</name>
<feature type="region of interest" description="Disordered" evidence="1">
    <location>
        <begin position="177"/>
        <end position="333"/>
    </location>
</feature>
<evidence type="ECO:0000313" key="4">
    <source>
        <dbReference type="Proteomes" id="UP000281738"/>
    </source>
</evidence>
<evidence type="ECO:0000256" key="1">
    <source>
        <dbReference type="SAM" id="MobiDB-lite"/>
    </source>
</evidence>
<comment type="caution">
    <text evidence="3">The sequence shown here is derived from an EMBL/GenBank/DDBJ whole genome shotgun (WGS) entry which is preliminary data.</text>
</comment>
<protein>
    <recommendedName>
        <fullName evidence="2">DUF3071 domain-containing protein</fullName>
    </recommendedName>
</protein>
<organism evidence="3 4">
    <name type="scientific">Nocardioides aurantiacus</name>
    <dbReference type="NCBI Taxonomy" id="86796"/>
    <lineage>
        <taxon>Bacteria</taxon>
        <taxon>Bacillati</taxon>
        <taxon>Actinomycetota</taxon>
        <taxon>Actinomycetes</taxon>
        <taxon>Propionibacteriales</taxon>
        <taxon>Nocardioidaceae</taxon>
        <taxon>Nocardioides</taxon>
    </lineage>
</organism>
<reference evidence="3 4" key="1">
    <citation type="submission" date="2018-11" db="EMBL/GenBank/DDBJ databases">
        <title>Sequencing the genomes of 1000 actinobacteria strains.</title>
        <authorList>
            <person name="Klenk H.-P."/>
        </authorList>
    </citation>
    <scope>NUCLEOTIDE SEQUENCE [LARGE SCALE GENOMIC DNA]</scope>
    <source>
        <strain evidence="3 4">DSM 12652</strain>
    </source>
</reference>
<sequence length="333" mass="35667">MDSALRPRDIQARIRSGESAEEVAAAAGTSVEVIMPYASPVLAERAHVAWNAQKSSLRRASGPSGGGRTLGEAVELFLGEHRLHDDDVAWDSWRRADGRWVLTADIDAQGVRRSAEFVHDVAGRYVVAENDDARTITGELGAGPAGPAPRRLTSLVGGHDQDLPLGDDAIELVRDREDEPTDVEQPDVEQPEVEQPEHRPFEVPVGDADWMRVDGAAPVEEPTDVPPPGATRSAEEPDPVADADARPDPDSEDTAEIVVAAADPEVVAEVRERPAGRSPEPDSGPERPAEPEEPELDLGVEPQETAAQKTAKRKGRASVPSWDEIMFGGGPDS</sequence>
<dbReference type="RefSeq" id="WP_123390824.1">
    <property type="nucleotide sequence ID" value="NZ_RKHO01000001.1"/>
</dbReference>
<dbReference type="Pfam" id="PF11268">
    <property type="entry name" value="DUF3071"/>
    <property type="match status" value="1"/>
</dbReference>
<dbReference type="InterPro" id="IPR047682">
    <property type="entry name" value="SepH-like"/>
</dbReference>
<feature type="region of interest" description="Disordered" evidence="1">
    <location>
        <begin position="136"/>
        <end position="165"/>
    </location>
</feature>
<dbReference type="AlphaFoldDB" id="A0A3N2CVA6"/>
<dbReference type="OrthoDB" id="5180791at2"/>
<dbReference type="InterPro" id="IPR021421">
    <property type="entry name" value="DUF3071"/>
</dbReference>
<dbReference type="EMBL" id="RKHO01000001">
    <property type="protein sequence ID" value="ROR91358.1"/>
    <property type="molecule type" value="Genomic_DNA"/>
</dbReference>
<proteinExistence type="predicted"/>
<gene>
    <name evidence="3" type="ORF">EDD33_2224</name>
</gene>
<keyword evidence="4" id="KW-1185">Reference proteome</keyword>
<dbReference type="NCBIfam" id="NF040712">
    <property type="entry name" value="SepH"/>
    <property type="match status" value="1"/>
</dbReference>
<accession>A0A3N2CVA6</accession>
<feature type="compositionally biased region" description="Acidic residues" evidence="1">
    <location>
        <begin position="178"/>
        <end position="194"/>
    </location>
</feature>
<dbReference type="Proteomes" id="UP000281738">
    <property type="component" value="Unassembled WGS sequence"/>
</dbReference>